<organism evidence="2 3">
    <name type="scientific">Collybiopsis confluens</name>
    <dbReference type="NCBI Taxonomy" id="2823264"/>
    <lineage>
        <taxon>Eukaryota</taxon>
        <taxon>Fungi</taxon>
        <taxon>Dikarya</taxon>
        <taxon>Basidiomycota</taxon>
        <taxon>Agaricomycotina</taxon>
        <taxon>Agaricomycetes</taxon>
        <taxon>Agaricomycetidae</taxon>
        <taxon>Agaricales</taxon>
        <taxon>Marasmiineae</taxon>
        <taxon>Omphalotaceae</taxon>
        <taxon>Collybiopsis</taxon>
    </lineage>
</organism>
<evidence type="ECO:0000313" key="3">
    <source>
        <dbReference type="Proteomes" id="UP000518752"/>
    </source>
</evidence>
<dbReference type="Proteomes" id="UP000518752">
    <property type="component" value="Unassembled WGS sequence"/>
</dbReference>
<evidence type="ECO:0000313" key="2">
    <source>
        <dbReference type="EMBL" id="KAF5367247.1"/>
    </source>
</evidence>
<protein>
    <submittedName>
        <fullName evidence="2">Uncharacterized protein</fullName>
    </submittedName>
</protein>
<keyword evidence="3" id="KW-1185">Reference proteome</keyword>
<accession>A0A8H5GLQ5</accession>
<comment type="caution">
    <text evidence="2">The sequence shown here is derived from an EMBL/GenBank/DDBJ whole genome shotgun (WGS) entry which is preliminary data.</text>
</comment>
<name>A0A8H5GLQ5_9AGAR</name>
<evidence type="ECO:0000256" key="1">
    <source>
        <dbReference type="SAM" id="MobiDB-lite"/>
    </source>
</evidence>
<feature type="compositionally biased region" description="Polar residues" evidence="1">
    <location>
        <begin position="82"/>
        <end position="95"/>
    </location>
</feature>
<dbReference type="AlphaFoldDB" id="A0A8H5GLQ5"/>
<proteinExistence type="predicted"/>
<dbReference type="EMBL" id="JAACJN010000144">
    <property type="protein sequence ID" value="KAF5367247.1"/>
    <property type="molecule type" value="Genomic_DNA"/>
</dbReference>
<reference evidence="2 3" key="1">
    <citation type="journal article" date="2020" name="ISME J.">
        <title>Uncovering the hidden diversity of litter-decomposition mechanisms in mushroom-forming fungi.</title>
        <authorList>
            <person name="Floudas D."/>
            <person name="Bentzer J."/>
            <person name="Ahren D."/>
            <person name="Johansson T."/>
            <person name="Persson P."/>
            <person name="Tunlid A."/>
        </authorList>
    </citation>
    <scope>NUCLEOTIDE SEQUENCE [LARGE SCALE GENOMIC DNA]</scope>
    <source>
        <strain evidence="2 3">CBS 406.79</strain>
    </source>
</reference>
<gene>
    <name evidence="2" type="ORF">D9757_011699</name>
</gene>
<sequence length="95" mass="10526">MVGPHGIVFEFFSLRHEIKAAAIRAREEESFPSFLHPSHLAHTVLSSSVPFFTTATAPYLSNPLNRPSKMGCEAGRMARDSAPQSSSHWNRTSRS</sequence>
<feature type="region of interest" description="Disordered" evidence="1">
    <location>
        <begin position="63"/>
        <end position="95"/>
    </location>
</feature>